<feature type="signal peptide" evidence="1">
    <location>
        <begin position="1"/>
        <end position="28"/>
    </location>
</feature>
<evidence type="ECO:0000313" key="2">
    <source>
        <dbReference type="EMBL" id="GBF80006.1"/>
    </source>
</evidence>
<dbReference type="Proteomes" id="UP000287247">
    <property type="component" value="Unassembled WGS sequence"/>
</dbReference>
<evidence type="ECO:0000313" key="3">
    <source>
        <dbReference type="Proteomes" id="UP000287247"/>
    </source>
</evidence>
<dbReference type="InterPro" id="IPR013424">
    <property type="entry name" value="Ice-binding_C"/>
</dbReference>
<dbReference type="AlphaFoldDB" id="A0A401IFL4"/>
<gene>
    <name evidence="2" type="ORF">AsFPU1_1407</name>
</gene>
<evidence type="ECO:0000256" key="1">
    <source>
        <dbReference type="SAM" id="SignalP"/>
    </source>
</evidence>
<keyword evidence="1" id="KW-0732">Signal</keyword>
<dbReference type="EMBL" id="BDQK01000005">
    <property type="protein sequence ID" value="GBF80006.1"/>
    <property type="molecule type" value="Genomic_DNA"/>
</dbReference>
<dbReference type="OrthoDB" id="458897at2"/>
<proteinExistence type="predicted"/>
<reference evidence="3" key="1">
    <citation type="submission" date="2017-05" db="EMBL/GenBank/DDBJ databases">
        <title>Physiological properties and genetic analysis related to exopolysaccharide production of fresh-water unicellular cyanobacterium Aphanothece sacrum, Suizenji Nori, that has been cultured as a food source in Japan.</title>
        <authorList>
            <person name="Kanesaki Y."/>
            <person name="Yoshikawa S."/>
            <person name="Ohki K."/>
        </authorList>
    </citation>
    <scope>NUCLEOTIDE SEQUENCE [LARGE SCALE GENOMIC DNA]</scope>
    <source>
        <strain evidence="3">FPU1</strain>
    </source>
</reference>
<accession>A0A401IFL4</accession>
<dbReference type="NCBIfam" id="TIGR02595">
    <property type="entry name" value="PEP_CTERM"/>
    <property type="match status" value="1"/>
</dbReference>
<keyword evidence="3" id="KW-1185">Reference proteome</keyword>
<dbReference type="RefSeq" id="WP_124971908.1">
    <property type="nucleotide sequence ID" value="NZ_BDQK01000005.1"/>
</dbReference>
<name>A0A401IFL4_APHSA</name>
<feature type="chain" id="PRO_5019393226" description="PEP-CTERM sorting domain-containing protein" evidence="1">
    <location>
        <begin position="29"/>
        <end position="199"/>
    </location>
</feature>
<protein>
    <recommendedName>
        <fullName evidence="4">PEP-CTERM sorting domain-containing protein</fullName>
    </recommendedName>
</protein>
<comment type="caution">
    <text evidence="2">The sequence shown here is derived from an EMBL/GenBank/DDBJ whole genome shotgun (WGS) entry which is preliminary data.</text>
</comment>
<evidence type="ECO:0008006" key="4">
    <source>
        <dbReference type="Google" id="ProtNLM"/>
    </source>
</evidence>
<sequence length="199" mass="20964">MKRFLTQLAATSAATITLSMAIAQQAQAITFNFNWQGSGGYSATGMFGYDETTAPTIISENGPGTTNDLDFLMVSFFGPGNTPIVSPFATYNTVVNGVSQSRFFNFNFNTVTKTFFGPFDVGGGTGVIGEQFLQGTVGTLLELKQDVNQNPANPPTILSRNSGSITVTQKTPEPTSILGLLALGGLVAGSTINKKQKAK</sequence>
<organism evidence="2 3">
    <name type="scientific">Aphanothece sacrum FPU1</name>
    <dbReference type="NCBI Taxonomy" id="1920663"/>
    <lineage>
        <taxon>Bacteria</taxon>
        <taxon>Bacillati</taxon>
        <taxon>Cyanobacteriota</taxon>
        <taxon>Cyanophyceae</taxon>
        <taxon>Oscillatoriophycideae</taxon>
        <taxon>Chroococcales</taxon>
        <taxon>Aphanothecaceae</taxon>
        <taxon>Aphanothece</taxon>
    </lineage>
</organism>